<dbReference type="InterPro" id="IPR001452">
    <property type="entry name" value="SH3_domain"/>
</dbReference>
<evidence type="ECO:0000256" key="2">
    <source>
        <dbReference type="PROSITE-ProRule" id="PRU00192"/>
    </source>
</evidence>
<dbReference type="CDD" id="cd00174">
    <property type="entry name" value="SH3"/>
    <property type="match status" value="1"/>
</dbReference>
<feature type="compositionally biased region" description="Pro residues" evidence="3">
    <location>
        <begin position="73"/>
        <end position="88"/>
    </location>
</feature>
<evidence type="ECO:0000313" key="5">
    <source>
        <dbReference type="EMBL" id="KAE8322260.1"/>
    </source>
</evidence>
<proteinExistence type="predicted"/>
<dbReference type="Pfam" id="PF00018">
    <property type="entry name" value="SH3_1"/>
    <property type="match status" value="1"/>
</dbReference>
<feature type="domain" description="SH3" evidence="4">
    <location>
        <begin position="123"/>
        <end position="184"/>
    </location>
</feature>
<dbReference type="InterPro" id="IPR036028">
    <property type="entry name" value="SH3-like_dom_sf"/>
</dbReference>
<dbReference type="PANTHER" id="PTHR45929">
    <property type="entry name" value="JAK PATHWAY SIGNAL TRANSDUCTION ADAPTOR MOLECULE"/>
    <property type="match status" value="1"/>
</dbReference>
<feature type="region of interest" description="Disordered" evidence="3">
    <location>
        <begin position="43"/>
        <end position="92"/>
    </location>
</feature>
<dbReference type="PROSITE" id="PS50002">
    <property type="entry name" value="SH3"/>
    <property type="match status" value="1"/>
</dbReference>
<feature type="compositionally biased region" description="Basic and acidic residues" evidence="3">
    <location>
        <begin position="209"/>
        <end position="222"/>
    </location>
</feature>
<accession>A0A5N6WRX3</accession>
<evidence type="ECO:0000256" key="3">
    <source>
        <dbReference type="SAM" id="MobiDB-lite"/>
    </source>
</evidence>
<keyword evidence="1 2" id="KW-0728">SH3 domain</keyword>
<dbReference type="Gene3D" id="2.30.30.40">
    <property type="entry name" value="SH3 Domains"/>
    <property type="match status" value="1"/>
</dbReference>
<dbReference type="SUPFAM" id="SSF50044">
    <property type="entry name" value="SH3-domain"/>
    <property type="match status" value="1"/>
</dbReference>
<reference evidence="6" key="1">
    <citation type="submission" date="2019-04" db="EMBL/GenBank/DDBJ databases">
        <title>Friends and foes A comparative genomics studyof 23 Aspergillus species from section Flavi.</title>
        <authorList>
            <consortium name="DOE Joint Genome Institute"/>
            <person name="Kjaerbolling I."/>
            <person name="Vesth T."/>
            <person name="Frisvad J.C."/>
            <person name="Nybo J.L."/>
            <person name="Theobald S."/>
            <person name="Kildgaard S."/>
            <person name="Isbrandt T."/>
            <person name="Kuo A."/>
            <person name="Sato A."/>
            <person name="Lyhne E.K."/>
            <person name="Kogle M.E."/>
            <person name="Wiebenga A."/>
            <person name="Kun R.S."/>
            <person name="Lubbers R.J."/>
            <person name="Makela M.R."/>
            <person name="Barry K."/>
            <person name="Chovatia M."/>
            <person name="Clum A."/>
            <person name="Daum C."/>
            <person name="Haridas S."/>
            <person name="He G."/>
            <person name="LaButti K."/>
            <person name="Lipzen A."/>
            <person name="Mondo S."/>
            <person name="Riley R."/>
            <person name="Salamov A."/>
            <person name="Simmons B.A."/>
            <person name="Magnuson J.K."/>
            <person name="Henrissat B."/>
            <person name="Mortensen U.H."/>
            <person name="Larsen T.O."/>
            <person name="Devries R.P."/>
            <person name="Grigoriev I.V."/>
            <person name="Machida M."/>
            <person name="Baker S.E."/>
            <person name="Andersen M.R."/>
        </authorList>
    </citation>
    <scope>NUCLEOTIDE SEQUENCE [LARGE SCALE GENOMIC DNA]</scope>
    <source>
        <strain evidence="6">CBS 130017</strain>
    </source>
</reference>
<protein>
    <submittedName>
        <fullName evidence="5">SH3 domain-containing protein</fullName>
    </submittedName>
</protein>
<dbReference type="PANTHER" id="PTHR45929:SF7">
    <property type="entry name" value="LAS SEVENTEEN-BINDING PROTEIN 1"/>
    <property type="match status" value="1"/>
</dbReference>
<evidence type="ECO:0000259" key="4">
    <source>
        <dbReference type="PROSITE" id="PS50002"/>
    </source>
</evidence>
<gene>
    <name evidence="5" type="ORF">BDV39DRAFT_184114</name>
</gene>
<evidence type="ECO:0000313" key="6">
    <source>
        <dbReference type="Proteomes" id="UP000325945"/>
    </source>
</evidence>
<evidence type="ECO:0000256" key="1">
    <source>
        <dbReference type="ARBA" id="ARBA00022443"/>
    </source>
</evidence>
<keyword evidence="6" id="KW-1185">Reference proteome</keyword>
<dbReference type="Proteomes" id="UP000325945">
    <property type="component" value="Unassembled WGS sequence"/>
</dbReference>
<dbReference type="InterPro" id="IPR050670">
    <property type="entry name" value="STAM"/>
</dbReference>
<feature type="compositionally biased region" description="Low complexity" evidence="3">
    <location>
        <begin position="52"/>
        <end position="72"/>
    </location>
</feature>
<dbReference type="EMBL" id="ML741849">
    <property type="protein sequence ID" value="KAE8322260.1"/>
    <property type="molecule type" value="Genomic_DNA"/>
</dbReference>
<dbReference type="SMART" id="SM00326">
    <property type="entry name" value="SH3"/>
    <property type="match status" value="1"/>
</dbReference>
<organism evidence="5 6">
    <name type="scientific">Aspergillus sergii</name>
    <dbReference type="NCBI Taxonomy" id="1034303"/>
    <lineage>
        <taxon>Eukaryota</taxon>
        <taxon>Fungi</taxon>
        <taxon>Dikarya</taxon>
        <taxon>Ascomycota</taxon>
        <taxon>Pezizomycotina</taxon>
        <taxon>Eurotiomycetes</taxon>
        <taxon>Eurotiomycetidae</taxon>
        <taxon>Eurotiales</taxon>
        <taxon>Aspergillaceae</taxon>
        <taxon>Aspergillus</taxon>
        <taxon>Aspergillus subgen. Circumdati</taxon>
    </lineage>
</organism>
<feature type="region of interest" description="Disordered" evidence="3">
    <location>
        <begin position="193"/>
        <end position="244"/>
    </location>
</feature>
<name>A0A5N6WRX3_9EURO</name>
<sequence length="244" mass="26761">MASQSNFMTAMTNRSLRTVRLELEFLADASVITPQQLSSIVSQLPQENTERSASVPQSVPQSQPPVQRHQPPVAAPTPIQPSPAPYSPPTQQIANTSLNEKAAYQQPPQHYTPPPPAYPQAPAVLSVANALYAYTPTDPGDLALQPHDRVQVLEHMNADWWRGRNERTNLEGIFPRSYVSVIEDKAAPAPTSYGNMPLEVSQSGSAENPEDKKTGKFEEHGKKFGKKMGNAGTFPSAPQHIRDY</sequence>
<dbReference type="AlphaFoldDB" id="A0A5N6WRX3"/>
<dbReference type="PRINTS" id="PR00452">
    <property type="entry name" value="SH3DOMAIN"/>
</dbReference>